<evidence type="ECO:0000256" key="2">
    <source>
        <dbReference type="ARBA" id="ARBA00022692"/>
    </source>
</evidence>
<reference evidence="8 9" key="1">
    <citation type="submission" date="2018-01" db="EMBL/GenBank/DDBJ databases">
        <title>Deinococcus koreensis sp. nov., a radiation-resistant bacterium isolated from river water.</title>
        <authorList>
            <person name="Choi A."/>
        </authorList>
    </citation>
    <scope>NUCLEOTIDE SEQUENCE [LARGE SCALE GENOMIC DNA]</scope>
    <source>
        <strain evidence="8 9">SJW1-2</strain>
    </source>
</reference>
<evidence type="ECO:0000256" key="3">
    <source>
        <dbReference type="ARBA" id="ARBA00022989"/>
    </source>
</evidence>
<name>A0A2K3UZ58_9DEIO</name>
<evidence type="ECO:0000256" key="4">
    <source>
        <dbReference type="ARBA" id="ARBA00023136"/>
    </source>
</evidence>
<evidence type="ECO:0000313" key="9">
    <source>
        <dbReference type="Proteomes" id="UP000236379"/>
    </source>
</evidence>
<proteinExistence type="predicted"/>
<comment type="subcellular location">
    <subcellularLocation>
        <location evidence="1">Membrane</location>
        <topology evidence="1">Multi-pass membrane protein</topology>
    </subcellularLocation>
</comment>
<dbReference type="Proteomes" id="UP000236379">
    <property type="component" value="Unassembled WGS sequence"/>
</dbReference>
<dbReference type="GO" id="GO:0016020">
    <property type="term" value="C:membrane"/>
    <property type="evidence" value="ECO:0007669"/>
    <property type="project" value="UniProtKB-SubCell"/>
</dbReference>
<feature type="domain" description="TM2" evidence="7">
    <location>
        <begin position="156"/>
        <end position="201"/>
    </location>
</feature>
<evidence type="ECO:0000256" key="1">
    <source>
        <dbReference type="ARBA" id="ARBA00004141"/>
    </source>
</evidence>
<evidence type="ECO:0000256" key="5">
    <source>
        <dbReference type="SAM" id="MobiDB-lite"/>
    </source>
</evidence>
<accession>A0A2K3UZ58</accession>
<feature type="compositionally biased region" description="Polar residues" evidence="5">
    <location>
        <begin position="13"/>
        <end position="25"/>
    </location>
</feature>
<keyword evidence="2 6" id="KW-0812">Transmembrane</keyword>
<feature type="transmembrane region" description="Helical" evidence="6">
    <location>
        <begin position="214"/>
        <end position="236"/>
    </location>
</feature>
<protein>
    <recommendedName>
        <fullName evidence="7">TM2 domain-containing protein</fullName>
    </recommendedName>
</protein>
<dbReference type="Pfam" id="PF05154">
    <property type="entry name" value="TM2"/>
    <property type="match status" value="1"/>
</dbReference>
<comment type="caution">
    <text evidence="8">The sequence shown here is derived from an EMBL/GenBank/DDBJ whole genome shotgun (WGS) entry which is preliminary data.</text>
</comment>
<feature type="transmembrane region" description="Helical" evidence="6">
    <location>
        <begin position="159"/>
        <end position="178"/>
    </location>
</feature>
<feature type="transmembrane region" description="Helical" evidence="6">
    <location>
        <begin position="185"/>
        <end position="208"/>
    </location>
</feature>
<organism evidence="8 9">
    <name type="scientific">Deinococcus koreensis</name>
    <dbReference type="NCBI Taxonomy" id="2054903"/>
    <lineage>
        <taxon>Bacteria</taxon>
        <taxon>Thermotogati</taxon>
        <taxon>Deinococcota</taxon>
        <taxon>Deinococci</taxon>
        <taxon>Deinococcales</taxon>
        <taxon>Deinococcaceae</taxon>
        <taxon>Deinococcus</taxon>
    </lineage>
</organism>
<evidence type="ECO:0000259" key="7">
    <source>
        <dbReference type="Pfam" id="PF05154"/>
    </source>
</evidence>
<evidence type="ECO:0000313" key="8">
    <source>
        <dbReference type="EMBL" id="PNY81810.1"/>
    </source>
</evidence>
<keyword evidence="9" id="KW-1185">Reference proteome</keyword>
<gene>
    <name evidence="8" type="ORF">CVO96_10860</name>
</gene>
<dbReference type="OrthoDB" id="9816361at2"/>
<keyword evidence="3 6" id="KW-1133">Transmembrane helix</keyword>
<dbReference type="AlphaFoldDB" id="A0A2K3UZ58"/>
<evidence type="ECO:0000256" key="6">
    <source>
        <dbReference type="SAM" id="Phobius"/>
    </source>
</evidence>
<sequence>MSNPEDPARSDRPASQGTASQNSAAPSWVDEVLGASRSAPAPAVAPTPPPPPAASPAPTVAPASPQPTATSGWPEDLRIPEPAARAPAPAPAAPTAYADDDWVSRATGAQAKNPSLPTGPAVTPSPVRSELDSLGDTARHALQQVQTSLGSSDVSQKKLIAGLLGIILGSLGVHKFYLGMTTPGLIMLGVNVGVWVLALLLGLVTLGVGLIVTIPLASLVSGAIGLLGLVEGILYLTKSDADFQHDYVVGKKSWL</sequence>
<dbReference type="RefSeq" id="WP_103312251.1">
    <property type="nucleotide sequence ID" value="NZ_PPPD01000001.1"/>
</dbReference>
<feature type="compositionally biased region" description="Basic and acidic residues" evidence="5">
    <location>
        <begin position="1"/>
        <end position="12"/>
    </location>
</feature>
<feature type="region of interest" description="Disordered" evidence="5">
    <location>
        <begin position="1"/>
        <end position="96"/>
    </location>
</feature>
<dbReference type="EMBL" id="PPPD01000001">
    <property type="protein sequence ID" value="PNY81810.1"/>
    <property type="molecule type" value="Genomic_DNA"/>
</dbReference>
<dbReference type="InterPro" id="IPR007829">
    <property type="entry name" value="TM2"/>
</dbReference>
<feature type="compositionally biased region" description="Pro residues" evidence="5">
    <location>
        <begin position="43"/>
        <end position="55"/>
    </location>
</feature>
<feature type="compositionally biased region" description="Low complexity" evidence="5">
    <location>
        <begin position="80"/>
        <end position="96"/>
    </location>
</feature>
<feature type="compositionally biased region" description="Low complexity" evidence="5">
    <location>
        <begin position="56"/>
        <end position="71"/>
    </location>
</feature>
<keyword evidence="4 6" id="KW-0472">Membrane</keyword>
<feature type="region of interest" description="Disordered" evidence="5">
    <location>
        <begin position="109"/>
        <end position="130"/>
    </location>
</feature>